<dbReference type="AlphaFoldDB" id="A0A9P0H6Y8"/>
<reference evidence="1" key="1">
    <citation type="submission" date="2022-01" db="EMBL/GenBank/DDBJ databases">
        <authorList>
            <person name="King R."/>
        </authorList>
    </citation>
    <scope>NUCLEOTIDE SEQUENCE</scope>
</reference>
<evidence type="ECO:0000313" key="2">
    <source>
        <dbReference type="Proteomes" id="UP001152798"/>
    </source>
</evidence>
<sequence length="125" mass="14614">MMEKEIRKLGNTVGSLLESLPIRERGRAIRDIQKLEEHFSNNLDHHRGDSPKLSTQLLRIEMIRMVPRLDTEPNKRWPHLPRNYSQAVVNFLSRLPLPYQIQALKKINEIAKTFALYSCNPKAKD</sequence>
<dbReference type="EMBL" id="OV725079">
    <property type="protein sequence ID" value="CAH1396556.1"/>
    <property type="molecule type" value="Genomic_DNA"/>
</dbReference>
<name>A0A9P0H6Y8_NEZVI</name>
<organism evidence="1 2">
    <name type="scientific">Nezara viridula</name>
    <name type="common">Southern green stink bug</name>
    <name type="synonym">Cimex viridulus</name>
    <dbReference type="NCBI Taxonomy" id="85310"/>
    <lineage>
        <taxon>Eukaryota</taxon>
        <taxon>Metazoa</taxon>
        <taxon>Ecdysozoa</taxon>
        <taxon>Arthropoda</taxon>
        <taxon>Hexapoda</taxon>
        <taxon>Insecta</taxon>
        <taxon>Pterygota</taxon>
        <taxon>Neoptera</taxon>
        <taxon>Paraneoptera</taxon>
        <taxon>Hemiptera</taxon>
        <taxon>Heteroptera</taxon>
        <taxon>Panheteroptera</taxon>
        <taxon>Pentatomomorpha</taxon>
        <taxon>Pentatomoidea</taxon>
        <taxon>Pentatomidae</taxon>
        <taxon>Pentatominae</taxon>
        <taxon>Nezara</taxon>
    </lineage>
</organism>
<protein>
    <submittedName>
        <fullName evidence="1">Uncharacterized protein</fullName>
    </submittedName>
</protein>
<evidence type="ECO:0000313" key="1">
    <source>
        <dbReference type="EMBL" id="CAH1396556.1"/>
    </source>
</evidence>
<keyword evidence="2" id="KW-1185">Reference proteome</keyword>
<dbReference type="Proteomes" id="UP001152798">
    <property type="component" value="Chromosome 3"/>
</dbReference>
<dbReference type="OrthoDB" id="6633494at2759"/>
<proteinExistence type="predicted"/>
<accession>A0A9P0H6Y8</accession>
<gene>
    <name evidence="1" type="ORF">NEZAVI_LOCUS6603</name>
</gene>